<reference evidence="4 5" key="1">
    <citation type="journal article" date="2023" name="bioRxiv">
        <title>High-quality genome assemblies of four members of thePodospora anserinaspecies complex.</title>
        <authorList>
            <person name="Ament-Velasquez S.L."/>
            <person name="Vogan A.A."/>
            <person name="Wallerman O."/>
            <person name="Hartmann F."/>
            <person name="Gautier V."/>
            <person name="Silar P."/>
            <person name="Giraud T."/>
            <person name="Johannesson H."/>
        </authorList>
    </citation>
    <scope>NUCLEOTIDE SEQUENCE [LARGE SCALE GENOMIC DNA]</scope>
    <source>
        <strain evidence="4 5">CBS 411.78</strain>
    </source>
</reference>
<comment type="caution">
    <text evidence="4">The sequence shown here is derived from an EMBL/GenBank/DDBJ whole genome shotgun (WGS) entry which is preliminary data.</text>
</comment>
<proteinExistence type="predicted"/>
<dbReference type="PANTHER" id="PTHR45614">
    <property type="entry name" value="MYB PROTEIN-RELATED"/>
    <property type="match status" value="1"/>
</dbReference>
<evidence type="ECO:0000313" key="4">
    <source>
        <dbReference type="EMBL" id="KAK4669392.1"/>
    </source>
</evidence>
<dbReference type="PROSITE" id="PS51294">
    <property type="entry name" value="HTH_MYB"/>
    <property type="match status" value="2"/>
</dbReference>
<dbReference type="GeneID" id="87929637"/>
<dbReference type="CDD" id="cd00167">
    <property type="entry name" value="SANT"/>
    <property type="match status" value="2"/>
</dbReference>
<evidence type="ECO:0000256" key="1">
    <source>
        <dbReference type="SAM" id="MobiDB-lite"/>
    </source>
</evidence>
<dbReference type="EMBL" id="JAFFHB010000002">
    <property type="protein sequence ID" value="KAK4669392.1"/>
    <property type="molecule type" value="Genomic_DNA"/>
</dbReference>
<feature type="compositionally biased region" description="Low complexity" evidence="1">
    <location>
        <begin position="317"/>
        <end position="330"/>
    </location>
</feature>
<dbReference type="Proteomes" id="UP001326199">
    <property type="component" value="Unassembled WGS sequence"/>
</dbReference>
<feature type="region of interest" description="Disordered" evidence="1">
    <location>
        <begin position="317"/>
        <end position="404"/>
    </location>
</feature>
<dbReference type="RefSeq" id="XP_062768062.1">
    <property type="nucleotide sequence ID" value="XM_062909294.1"/>
</dbReference>
<feature type="domain" description="Myb-like" evidence="2">
    <location>
        <begin position="128"/>
        <end position="175"/>
    </location>
</feature>
<keyword evidence="5" id="KW-1185">Reference proteome</keyword>
<protein>
    <recommendedName>
        <fullName evidence="6">Myb-like DNA-binding protein</fullName>
    </recommendedName>
</protein>
<feature type="domain" description="HTH myb-type" evidence="3">
    <location>
        <begin position="132"/>
        <end position="182"/>
    </location>
</feature>
<accession>A0ABR0HMR7</accession>
<feature type="domain" description="Myb-like" evidence="2">
    <location>
        <begin position="76"/>
        <end position="127"/>
    </location>
</feature>
<dbReference type="PROSITE" id="PS50090">
    <property type="entry name" value="MYB_LIKE"/>
    <property type="match status" value="2"/>
</dbReference>
<evidence type="ECO:0000313" key="5">
    <source>
        <dbReference type="Proteomes" id="UP001326199"/>
    </source>
</evidence>
<evidence type="ECO:0000259" key="3">
    <source>
        <dbReference type="PROSITE" id="PS51294"/>
    </source>
</evidence>
<name>A0ABR0HMR7_9PEZI</name>
<organism evidence="4 5">
    <name type="scientific">Podospora pseudopauciseta</name>
    <dbReference type="NCBI Taxonomy" id="2093780"/>
    <lineage>
        <taxon>Eukaryota</taxon>
        <taxon>Fungi</taxon>
        <taxon>Dikarya</taxon>
        <taxon>Ascomycota</taxon>
        <taxon>Pezizomycotina</taxon>
        <taxon>Sordariomycetes</taxon>
        <taxon>Sordariomycetidae</taxon>
        <taxon>Sordariales</taxon>
        <taxon>Podosporaceae</taxon>
        <taxon>Podospora</taxon>
    </lineage>
</organism>
<dbReference type="InterPro" id="IPR009057">
    <property type="entry name" value="Homeodomain-like_sf"/>
</dbReference>
<dbReference type="InterPro" id="IPR001005">
    <property type="entry name" value="SANT/Myb"/>
</dbReference>
<feature type="region of interest" description="Disordered" evidence="1">
    <location>
        <begin position="171"/>
        <end position="294"/>
    </location>
</feature>
<feature type="compositionally biased region" description="Polar residues" evidence="1">
    <location>
        <begin position="390"/>
        <end position="402"/>
    </location>
</feature>
<dbReference type="InterPro" id="IPR050560">
    <property type="entry name" value="MYB_TF"/>
</dbReference>
<gene>
    <name evidence="4" type="ORF">QC763_202600</name>
</gene>
<evidence type="ECO:0000259" key="2">
    <source>
        <dbReference type="PROSITE" id="PS50090"/>
    </source>
</evidence>
<evidence type="ECO:0008006" key="6">
    <source>
        <dbReference type="Google" id="ProtNLM"/>
    </source>
</evidence>
<dbReference type="Pfam" id="PF13921">
    <property type="entry name" value="Myb_DNA-bind_6"/>
    <property type="match status" value="1"/>
</dbReference>
<sequence>MRDTSSSSSFLVEPLYSFIHHQATSSSTSPPTSPPIKHHSPDFYMLYYHPDNSTAHPCASAALSHYTNNHIMTAPSNNHRRGPWSAHEDAYLMSLVQHQGPLNWVRISNALGSRTPKQCRERYHQNLKPTLNHDPITPEEGVIIETMVQQIGKRWADIARRLHGRSDNAVKNWWNGSQNRRKRQDKRKATMTTTSLQYHGREVSPLMSPMAPLPSRPLPLRQAHGMASQRPLPPVPPLHPSSMHDAQYGLETPIPSPVYSPDSEAAPSLMSDNGSHYGASPQAPSPPQRYYDSRPESTMLAPLKTAPEDGVYSYQTSASAADNSNNGNNSHKLPSLTDAAHPIHSPDFRLNMSPVFPRSDYPRQPLAYGAPAPQTNDYSTGRQHHHPLTAPSSPNAPASTFKLSDPGLSAVSRIEERVNRLSVSNLVDPSLP</sequence>
<dbReference type="SMART" id="SM00717">
    <property type="entry name" value="SANT"/>
    <property type="match status" value="2"/>
</dbReference>
<dbReference type="InterPro" id="IPR017930">
    <property type="entry name" value="Myb_dom"/>
</dbReference>
<dbReference type="SUPFAM" id="SSF46689">
    <property type="entry name" value="Homeodomain-like"/>
    <property type="match status" value="1"/>
</dbReference>
<dbReference type="Gene3D" id="1.10.10.60">
    <property type="entry name" value="Homeodomain-like"/>
    <property type="match status" value="2"/>
</dbReference>
<feature type="domain" description="HTH myb-type" evidence="3">
    <location>
        <begin position="76"/>
        <end position="131"/>
    </location>
</feature>
<dbReference type="PANTHER" id="PTHR45614:SF25">
    <property type="entry name" value="MYB PROTEIN"/>
    <property type="match status" value="1"/>
</dbReference>